<feature type="region of interest" description="Disordered" evidence="1">
    <location>
        <begin position="1"/>
        <end position="40"/>
    </location>
</feature>
<evidence type="ECO:0000256" key="1">
    <source>
        <dbReference type="SAM" id="MobiDB-lite"/>
    </source>
</evidence>
<protein>
    <submittedName>
        <fullName evidence="3">DUF2273 domain-containing protein</fullName>
    </submittedName>
</protein>
<comment type="caution">
    <text evidence="3">The sequence shown here is derived from an EMBL/GenBank/DDBJ whole genome shotgun (WGS) entry which is preliminary data.</text>
</comment>
<reference evidence="4" key="1">
    <citation type="submission" date="2023-06" db="EMBL/GenBank/DDBJ databases">
        <title>Identification and characterization of horizontal gene transfer across gut microbiota members of farm animals based on homology search.</title>
        <authorList>
            <person name="Zeman M."/>
            <person name="Kubasova T."/>
            <person name="Jahodarova E."/>
            <person name="Nykrynova M."/>
            <person name="Rychlik I."/>
        </authorList>
    </citation>
    <scope>NUCLEOTIDE SEQUENCE [LARGE SCALE GENOMIC DNA]</scope>
    <source>
        <strain evidence="4">154_Feed</strain>
    </source>
</reference>
<organism evidence="3 4">
    <name type="scientific">Enorma phocaeensis</name>
    <dbReference type="NCBI Taxonomy" id="1871019"/>
    <lineage>
        <taxon>Bacteria</taxon>
        <taxon>Bacillati</taxon>
        <taxon>Actinomycetota</taxon>
        <taxon>Coriobacteriia</taxon>
        <taxon>Coriobacteriales</taxon>
        <taxon>Coriobacteriaceae</taxon>
        <taxon>Enorma</taxon>
    </lineage>
</organism>
<proteinExistence type="predicted"/>
<accession>A0ABT7VB06</accession>
<dbReference type="EMBL" id="JAUDDZ010000016">
    <property type="protein sequence ID" value="MDM8275681.1"/>
    <property type="molecule type" value="Genomic_DNA"/>
</dbReference>
<keyword evidence="4" id="KW-1185">Reference proteome</keyword>
<name>A0ABT7VB06_9ACTN</name>
<sequence>MSKDKKVPQPSIEQPLDEFSSAEGARADAAEASGASRAKDSASKAWAAAGDAARAAASSEDLQNAVGFIKGLGATVWKYAGSHPYTVFYGFVGLVLAVLILTIGLWDTIVIAVFVCVGAMIGQIRDGDNGIVNFFSRLIGGRH</sequence>
<reference evidence="3 4" key="2">
    <citation type="submission" date="2023-06" db="EMBL/GenBank/DDBJ databases">
        <authorList>
            <person name="Zeman M."/>
            <person name="Kubasova T."/>
            <person name="Jahodarova E."/>
            <person name="Nykrynova M."/>
            <person name="Rychlik I."/>
        </authorList>
    </citation>
    <scope>NUCLEOTIDE SEQUENCE [LARGE SCALE GENOMIC DNA]</scope>
    <source>
        <strain evidence="3 4">154_Feed</strain>
    </source>
</reference>
<feature type="transmembrane region" description="Helical" evidence="2">
    <location>
        <begin position="87"/>
        <end position="117"/>
    </location>
</feature>
<evidence type="ECO:0000313" key="4">
    <source>
        <dbReference type="Proteomes" id="UP001529421"/>
    </source>
</evidence>
<evidence type="ECO:0000256" key="2">
    <source>
        <dbReference type="SAM" id="Phobius"/>
    </source>
</evidence>
<dbReference type="Proteomes" id="UP001529421">
    <property type="component" value="Unassembled WGS sequence"/>
</dbReference>
<keyword evidence="2" id="KW-0472">Membrane</keyword>
<keyword evidence="2" id="KW-1133">Transmembrane helix</keyword>
<gene>
    <name evidence="3" type="ORF">QUW28_09290</name>
</gene>
<dbReference type="Pfam" id="PF10031">
    <property type="entry name" value="DUF2273"/>
    <property type="match status" value="1"/>
</dbReference>
<dbReference type="RefSeq" id="WP_289545890.1">
    <property type="nucleotide sequence ID" value="NZ_JAUDDZ010000016.1"/>
</dbReference>
<evidence type="ECO:0000313" key="3">
    <source>
        <dbReference type="EMBL" id="MDM8275681.1"/>
    </source>
</evidence>
<dbReference type="InterPro" id="IPR018730">
    <property type="entry name" value="DUF2273"/>
</dbReference>
<keyword evidence="2" id="KW-0812">Transmembrane</keyword>